<proteinExistence type="predicted"/>
<dbReference type="AlphaFoldDB" id="A0A934NQ03"/>
<dbReference type="EMBL" id="JAEMNV010000003">
    <property type="protein sequence ID" value="MBJ8339172.1"/>
    <property type="molecule type" value="Genomic_DNA"/>
</dbReference>
<dbReference type="RefSeq" id="WP_199703883.1">
    <property type="nucleotide sequence ID" value="NZ_JAEMNV010000003.1"/>
</dbReference>
<protein>
    <submittedName>
        <fullName evidence="1">Uncharacterized protein</fullName>
    </submittedName>
</protein>
<organism evidence="1 2">
    <name type="scientific">Antrihabitans stalagmiti</name>
    <dbReference type="NCBI Taxonomy" id="2799499"/>
    <lineage>
        <taxon>Bacteria</taxon>
        <taxon>Bacillati</taxon>
        <taxon>Actinomycetota</taxon>
        <taxon>Actinomycetes</taxon>
        <taxon>Mycobacteriales</taxon>
        <taxon>Nocardiaceae</taxon>
        <taxon>Antrihabitans</taxon>
    </lineage>
</organism>
<keyword evidence="2" id="KW-1185">Reference proteome</keyword>
<gene>
    <name evidence="1" type="ORF">JGU71_09760</name>
</gene>
<accession>A0A934NQ03</accession>
<reference evidence="1" key="1">
    <citation type="submission" date="2020-12" db="EMBL/GenBank/DDBJ databases">
        <title>Antrihabitans popcorni sp. nov. and Antrihabitans auranticaus sp. nov., isolated from a larva cave.</title>
        <authorList>
            <person name="Lee S.D."/>
            <person name="Kim I.S."/>
        </authorList>
    </citation>
    <scope>NUCLEOTIDE SEQUENCE</scope>
    <source>
        <strain evidence="1">YC3-6</strain>
    </source>
</reference>
<dbReference type="Proteomes" id="UP000655868">
    <property type="component" value="Unassembled WGS sequence"/>
</dbReference>
<comment type="caution">
    <text evidence="1">The sequence shown here is derived from an EMBL/GenBank/DDBJ whole genome shotgun (WGS) entry which is preliminary data.</text>
</comment>
<name>A0A934NQ03_9NOCA</name>
<evidence type="ECO:0000313" key="1">
    <source>
        <dbReference type="EMBL" id="MBJ8339172.1"/>
    </source>
</evidence>
<evidence type="ECO:0000313" key="2">
    <source>
        <dbReference type="Proteomes" id="UP000655868"/>
    </source>
</evidence>
<sequence length="48" mass="5187">MSTKRDRVEPAGPKPEDLDDLIRQVAASRGIEVIARAGLATRLAAQQD</sequence>